<sequence>MAVIVYTKPHCLECNVLKRFLDDYRITYKERDCSLNSAYMDEIKEMGFLDVPVTVVDDTAIQGLQPDRILAVLERQEKDGDKNSNSD</sequence>
<dbReference type="SUPFAM" id="SSF52833">
    <property type="entry name" value="Thioredoxin-like"/>
    <property type="match status" value="1"/>
</dbReference>
<dbReference type="PROSITE" id="PS51354">
    <property type="entry name" value="GLUTAREDOXIN_2"/>
    <property type="match status" value="1"/>
</dbReference>
<keyword evidence="3" id="KW-1185">Reference proteome</keyword>
<evidence type="ECO:0000313" key="3">
    <source>
        <dbReference type="Proteomes" id="UP000538292"/>
    </source>
</evidence>
<comment type="caution">
    <text evidence="2">The sequence shown here is derived from an EMBL/GenBank/DDBJ whole genome shotgun (WGS) entry which is preliminary data.</text>
</comment>
<dbReference type="InterPro" id="IPR002109">
    <property type="entry name" value="Glutaredoxin"/>
</dbReference>
<accession>A0A7W1XT33</accession>
<gene>
    <name evidence="2" type="ORF">H2C83_10725</name>
</gene>
<dbReference type="RefSeq" id="WP_181740664.1">
    <property type="nucleotide sequence ID" value="NZ_JACEOL010000034.1"/>
</dbReference>
<feature type="domain" description="Glutaredoxin" evidence="1">
    <location>
        <begin position="3"/>
        <end position="60"/>
    </location>
</feature>
<dbReference type="InterPro" id="IPR036249">
    <property type="entry name" value="Thioredoxin-like_sf"/>
</dbReference>
<reference evidence="2 3" key="1">
    <citation type="submission" date="2020-07" db="EMBL/GenBank/DDBJ databases">
        <title>Thermoactinomyces phylogeny.</title>
        <authorList>
            <person name="Dunlap C."/>
        </authorList>
    </citation>
    <scope>NUCLEOTIDE SEQUENCE [LARGE SCALE GENOMIC DNA]</scope>
    <source>
        <strain evidence="2 3">AMNI-1</strain>
    </source>
</reference>
<dbReference type="Gene3D" id="3.40.30.10">
    <property type="entry name" value="Glutaredoxin"/>
    <property type="match status" value="1"/>
</dbReference>
<dbReference type="Pfam" id="PF00462">
    <property type="entry name" value="Glutaredoxin"/>
    <property type="match status" value="1"/>
</dbReference>
<organism evidence="2 3">
    <name type="scientific">Thermoactinomyces mirandus</name>
    <dbReference type="NCBI Taxonomy" id="2756294"/>
    <lineage>
        <taxon>Bacteria</taxon>
        <taxon>Bacillati</taxon>
        <taxon>Bacillota</taxon>
        <taxon>Bacilli</taxon>
        <taxon>Bacillales</taxon>
        <taxon>Thermoactinomycetaceae</taxon>
        <taxon>Thermoactinomyces</taxon>
    </lineage>
</organism>
<proteinExistence type="predicted"/>
<evidence type="ECO:0000313" key="2">
    <source>
        <dbReference type="EMBL" id="MBA4602778.1"/>
    </source>
</evidence>
<name>A0A7W1XT33_9BACL</name>
<evidence type="ECO:0000259" key="1">
    <source>
        <dbReference type="Pfam" id="PF00462"/>
    </source>
</evidence>
<dbReference type="Proteomes" id="UP000538292">
    <property type="component" value="Unassembled WGS sequence"/>
</dbReference>
<dbReference type="EMBL" id="JACEOL010000034">
    <property type="protein sequence ID" value="MBA4602778.1"/>
    <property type="molecule type" value="Genomic_DNA"/>
</dbReference>
<dbReference type="CDD" id="cd02976">
    <property type="entry name" value="NrdH"/>
    <property type="match status" value="1"/>
</dbReference>
<dbReference type="AlphaFoldDB" id="A0A7W1XT33"/>
<protein>
    <submittedName>
        <fullName evidence="2">Glutaredoxin family protein</fullName>
    </submittedName>
</protein>